<dbReference type="EMBL" id="CAJNOT010000669">
    <property type="protein sequence ID" value="CAF1050873.1"/>
    <property type="molecule type" value="Genomic_DNA"/>
</dbReference>
<dbReference type="PANTHER" id="PTHR13511">
    <property type="entry name" value="KXDL MOTIF-CONTAINING PROTEIN 1"/>
    <property type="match status" value="1"/>
</dbReference>
<comment type="similarity">
    <text evidence="1">Belongs to the KXD1 family.</text>
</comment>
<organism evidence="3 4">
    <name type="scientific">Rotaria sordida</name>
    <dbReference type="NCBI Taxonomy" id="392033"/>
    <lineage>
        <taxon>Eukaryota</taxon>
        <taxon>Metazoa</taxon>
        <taxon>Spiralia</taxon>
        <taxon>Gnathifera</taxon>
        <taxon>Rotifera</taxon>
        <taxon>Eurotatoria</taxon>
        <taxon>Bdelloidea</taxon>
        <taxon>Philodinida</taxon>
        <taxon>Philodinidae</taxon>
        <taxon>Rotaria</taxon>
    </lineage>
</organism>
<evidence type="ECO:0000256" key="1">
    <source>
        <dbReference type="ARBA" id="ARBA00005913"/>
    </source>
</evidence>
<evidence type="ECO:0000313" key="3">
    <source>
        <dbReference type="EMBL" id="CAF1050873.1"/>
    </source>
</evidence>
<evidence type="ECO:0000313" key="4">
    <source>
        <dbReference type="Proteomes" id="UP000663864"/>
    </source>
</evidence>
<sequence>MRKKPIILEKVFIFIMDANDDSTAHTSDTTASLLIDLFSNEINKQDVNGLLHAQNLLLEQLDKTNEKLDRINKISAERYVDATKEFANHTQMLITMKRDLDLIFKQIKLLKTQLNKKYPEPYASVADINTKQDDSLDDEEDDGLASAIKPINTSSLVKSKTVDCSELSSSLRETYTLPQINDNTTEQSLSPLDAVRRFVFNKSSGGPELTTFFKNARNELRKINEGFLGSNNQKQSTSHEE</sequence>
<dbReference type="AlphaFoldDB" id="A0A814KEU8"/>
<gene>
    <name evidence="3" type="ORF">ZHD862_LOCUS15046</name>
</gene>
<comment type="caution">
    <text evidence="3">The sequence shown here is derived from an EMBL/GenBank/DDBJ whole genome shotgun (WGS) entry which is preliminary data.</text>
</comment>
<dbReference type="Pfam" id="PF10241">
    <property type="entry name" value="KxDL"/>
    <property type="match status" value="1"/>
</dbReference>
<dbReference type="InterPro" id="IPR039843">
    <property type="entry name" value="KXD1-like"/>
</dbReference>
<accession>A0A814KEU8</accession>
<dbReference type="GO" id="GO:0032418">
    <property type="term" value="P:lysosome localization"/>
    <property type="evidence" value="ECO:0007669"/>
    <property type="project" value="TreeGrafter"/>
</dbReference>
<protein>
    <recommendedName>
        <fullName evidence="2">KxDL domain-containing protein</fullName>
    </recommendedName>
</protein>
<reference evidence="3" key="1">
    <citation type="submission" date="2021-02" db="EMBL/GenBank/DDBJ databases">
        <authorList>
            <person name="Nowell W R."/>
        </authorList>
    </citation>
    <scope>NUCLEOTIDE SEQUENCE</scope>
</reference>
<dbReference type="InterPro" id="IPR019371">
    <property type="entry name" value="KxDL_dom"/>
</dbReference>
<feature type="domain" description="KxDL" evidence="2">
    <location>
        <begin position="38"/>
        <end position="122"/>
    </location>
</feature>
<dbReference type="Proteomes" id="UP000663864">
    <property type="component" value="Unassembled WGS sequence"/>
</dbReference>
<evidence type="ECO:0000259" key="2">
    <source>
        <dbReference type="Pfam" id="PF10241"/>
    </source>
</evidence>
<dbReference type="PANTHER" id="PTHR13511:SF0">
    <property type="entry name" value="KXDL MOTIF-CONTAINING PROTEIN 1"/>
    <property type="match status" value="1"/>
</dbReference>
<proteinExistence type="inferred from homology"/>
<dbReference type="GO" id="GO:0099078">
    <property type="term" value="C:BORC complex"/>
    <property type="evidence" value="ECO:0007669"/>
    <property type="project" value="TreeGrafter"/>
</dbReference>
<name>A0A814KEU8_9BILA</name>